<comment type="caution">
    <text evidence="3">The sequence shown here is derived from an EMBL/GenBank/DDBJ whole genome shotgun (WGS) entry which is preliminary data.</text>
</comment>
<organism evidence="3 4">
    <name type="scientific">Bacillus anthracis</name>
    <name type="common">anthrax bacterium</name>
    <dbReference type="NCBI Taxonomy" id="1392"/>
    <lineage>
        <taxon>Bacteria</taxon>
        <taxon>Bacillati</taxon>
        <taxon>Bacillota</taxon>
        <taxon>Bacilli</taxon>
        <taxon>Bacillales</taxon>
        <taxon>Bacillaceae</taxon>
        <taxon>Bacillus</taxon>
        <taxon>Bacillus cereus group</taxon>
    </lineage>
</organism>
<dbReference type="GO" id="GO:0008610">
    <property type="term" value="P:lipid biosynthetic process"/>
    <property type="evidence" value="ECO:0007669"/>
    <property type="project" value="TreeGrafter"/>
</dbReference>
<dbReference type="Gene3D" id="3.40.50.1820">
    <property type="entry name" value="alpha/beta hydrolase"/>
    <property type="match status" value="1"/>
</dbReference>
<dbReference type="EMBL" id="LDPG01000002">
    <property type="protein sequence ID" value="KLV20308.1"/>
    <property type="molecule type" value="Genomic_DNA"/>
</dbReference>
<name>A0A0J1I309_BACAN</name>
<dbReference type="RefSeq" id="WP_001988682.1">
    <property type="nucleotide sequence ID" value="NZ_LDPG01000002.1"/>
</dbReference>
<evidence type="ECO:0000313" key="4">
    <source>
        <dbReference type="Proteomes" id="UP000035904"/>
    </source>
</evidence>
<dbReference type="SUPFAM" id="SSF53474">
    <property type="entry name" value="alpha/beta-Hydrolases"/>
    <property type="match status" value="1"/>
</dbReference>
<proteinExistence type="inferred from homology"/>
<dbReference type="PATRIC" id="fig|1392.242.peg.2583"/>
<feature type="domain" description="Thioesterase" evidence="2">
    <location>
        <begin position="5"/>
        <end position="231"/>
    </location>
</feature>
<dbReference type="InterPro" id="IPR001031">
    <property type="entry name" value="Thioesterase"/>
</dbReference>
<reference evidence="3 4" key="1">
    <citation type="submission" date="2015-05" db="EMBL/GenBank/DDBJ databases">
        <title>Whole genome sequence and identification of bacterial endophytes from Costus igneus.</title>
        <authorList>
            <person name="Lee Y.P."/>
            <person name="Gan H.M."/>
            <person name="Eng W."/>
            <person name="Wheatley M.S."/>
            <person name="Caraballo A."/>
            <person name="Polter S."/>
            <person name="Savka M.A."/>
            <person name="Hudson A.O."/>
        </authorList>
    </citation>
    <scope>NUCLEOTIDE SEQUENCE [LARGE SCALE GENOMIC DNA]</scope>
    <source>
        <strain evidence="3 4">RIT375</strain>
    </source>
</reference>
<dbReference type="InterPro" id="IPR029058">
    <property type="entry name" value="AB_hydrolase_fold"/>
</dbReference>
<gene>
    <name evidence="3" type="ORF">ABW01_05050</name>
</gene>
<evidence type="ECO:0000256" key="1">
    <source>
        <dbReference type="ARBA" id="ARBA00007169"/>
    </source>
</evidence>
<protein>
    <submittedName>
        <fullName evidence="3">Thioesterase</fullName>
    </submittedName>
</protein>
<dbReference type="PANTHER" id="PTHR11487:SF0">
    <property type="entry name" value="S-ACYL FATTY ACID SYNTHASE THIOESTERASE, MEDIUM CHAIN"/>
    <property type="match status" value="1"/>
</dbReference>
<sequence>MFKFKMFCFSHAGGTVRHFYKWKRQQQFDIEIIPIELAGRGSRVKEPFYKNMESAVQDLYNKIVKQIDETPYVILGHSMGGILAFEITKKIQQSAHNLPIFVIVSGRRPPHIIINQFPASHSEHDIKEILTNLKKIGGVPENLGNSSISELFLPVLKADLELIQTYDYYLNNIKLNAPLLILYANNDPLTKEKHIEEWDCYTIKSCEFIEFEGDHFFIYKERDKVLGLVSEKFANLWRDNIMN</sequence>
<dbReference type="AlphaFoldDB" id="A0A0J1I309"/>
<dbReference type="Pfam" id="PF00975">
    <property type="entry name" value="Thioesterase"/>
    <property type="match status" value="1"/>
</dbReference>
<evidence type="ECO:0000313" key="3">
    <source>
        <dbReference type="EMBL" id="KLV20308.1"/>
    </source>
</evidence>
<evidence type="ECO:0000259" key="2">
    <source>
        <dbReference type="Pfam" id="PF00975"/>
    </source>
</evidence>
<dbReference type="InterPro" id="IPR012223">
    <property type="entry name" value="TEII"/>
</dbReference>
<comment type="similarity">
    <text evidence="1">Belongs to the thioesterase family.</text>
</comment>
<dbReference type="PANTHER" id="PTHR11487">
    <property type="entry name" value="THIOESTERASE"/>
    <property type="match status" value="1"/>
</dbReference>
<dbReference type="Proteomes" id="UP000035904">
    <property type="component" value="Unassembled WGS sequence"/>
</dbReference>
<accession>A0A0J1I309</accession>